<sequence length="113" mass="12857">MKRSSSVVLYLSLSFIFHVSADPAPYGKCTDIEGHHYQLPGKGHKTDSDGCIITYEPDECHYLCYKPYVPRAEVVQWRNRPDGTWCLFTYNRGTSIRTEYVTVHSTCSQGKCG</sequence>
<dbReference type="AlphaFoldDB" id="A0A2R5L7Q5"/>
<keyword evidence="1" id="KW-0732">Signal</keyword>
<accession>A0A2R5L7Q5</accession>
<name>A0A2R5L7Q5_9ACAR</name>
<proteinExistence type="predicted"/>
<feature type="chain" id="PRO_5015331283" evidence="1">
    <location>
        <begin position="22"/>
        <end position="113"/>
    </location>
</feature>
<evidence type="ECO:0000256" key="1">
    <source>
        <dbReference type="SAM" id="SignalP"/>
    </source>
</evidence>
<reference evidence="2" key="1">
    <citation type="submission" date="2018-03" db="EMBL/GenBank/DDBJ databases">
        <title>The relapsing fever spirochete Borrelia turicatae persists in the highly oxidative environment of its soft-bodied tick vector.</title>
        <authorList>
            <person name="Bourret T.J."/>
            <person name="Boyle W.K."/>
            <person name="Valenzuela J.G."/>
            <person name="Oliveira F."/>
            <person name="Lopez J.E."/>
        </authorList>
    </citation>
    <scope>NUCLEOTIDE SEQUENCE</scope>
    <source>
        <strain evidence="2">Kansas strain/isolate</strain>
        <tissue evidence="2">Salivary glands</tissue>
    </source>
</reference>
<evidence type="ECO:0000313" key="2">
    <source>
        <dbReference type="EMBL" id="MBY05533.1"/>
    </source>
</evidence>
<dbReference type="EMBL" id="GGLE01001407">
    <property type="protein sequence ID" value="MBY05533.1"/>
    <property type="molecule type" value="Transcribed_RNA"/>
</dbReference>
<protein>
    <submittedName>
        <fullName evidence="2">Putative salivary secreted protein</fullName>
    </submittedName>
</protein>
<organism evidence="2">
    <name type="scientific">Ornithodoros turicata</name>
    <dbReference type="NCBI Taxonomy" id="34597"/>
    <lineage>
        <taxon>Eukaryota</taxon>
        <taxon>Metazoa</taxon>
        <taxon>Ecdysozoa</taxon>
        <taxon>Arthropoda</taxon>
        <taxon>Chelicerata</taxon>
        <taxon>Arachnida</taxon>
        <taxon>Acari</taxon>
        <taxon>Parasitiformes</taxon>
        <taxon>Ixodida</taxon>
        <taxon>Ixodoidea</taxon>
        <taxon>Argasidae</taxon>
        <taxon>Ornithodorinae</taxon>
        <taxon>Ornithodoros</taxon>
    </lineage>
</organism>
<feature type="signal peptide" evidence="1">
    <location>
        <begin position="1"/>
        <end position="21"/>
    </location>
</feature>